<feature type="region of interest" description="Disordered" evidence="2">
    <location>
        <begin position="347"/>
        <end position="512"/>
    </location>
</feature>
<feature type="compositionally biased region" description="Basic and acidic residues" evidence="2">
    <location>
        <begin position="347"/>
        <end position="358"/>
    </location>
</feature>
<reference evidence="3 4" key="1">
    <citation type="journal article" date="2021" name="Elife">
        <title>Chloroplast acquisition without the gene transfer in kleptoplastic sea slugs, Plakobranchus ocellatus.</title>
        <authorList>
            <person name="Maeda T."/>
            <person name="Takahashi S."/>
            <person name="Yoshida T."/>
            <person name="Shimamura S."/>
            <person name="Takaki Y."/>
            <person name="Nagai Y."/>
            <person name="Toyoda A."/>
            <person name="Suzuki Y."/>
            <person name="Arimoto A."/>
            <person name="Ishii H."/>
            <person name="Satoh N."/>
            <person name="Nishiyama T."/>
            <person name="Hasebe M."/>
            <person name="Maruyama T."/>
            <person name="Minagawa J."/>
            <person name="Obokata J."/>
            <person name="Shigenobu S."/>
        </authorList>
    </citation>
    <scope>NUCLEOTIDE SEQUENCE [LARGE SCALE GENOMIC DNA]</scope>
</reference>
<feature type="compositionally biased region" description="Low complexity" evidence="2">
    <location>
        <begin position="221"/>
        <end position="231"/>
    </location>
</feature>
<gene>
    <name evidence="3" type="ORF">PoB_003460900</name>
</gene>
<feature type="compositionally biased region" description="Basic residues" evidence="2">
    <location>
        <begin position="1"/>
        <end position="20"/>
    </location>
</feature>
<organism evidence="3 4">
    <name type="scientific">Plakobranchus ocellatus</name>
    <dbReference type="NCBI Taxonomy" id="259542"/>
    <lineage>
        <taxon>Eukaryota</taxon>
        <taxon>Metazoa</taxon>
        <taxon>Spiralia</taxon>
        <taxon>Lophotrochozoa</taxon>
        <taxon>Mollusca</taxon>
        <taxon>Gastropoda</taxon>
        <taxon>Heterobranchia</taxon>
        <taxon>Euthyneura</taxon>
        <taxon>Panpulmonata</taxon>
        <taxon>Sacoglossa</taxon>
        <taxon>Placobranchoidea</taxon>
        <taxon>Plakobranchidae</taxon>
        <taxon>Plakobranchus</taxon>
    </lineage>
</organism>
<keyword evidence="4" id="KW-1185">Reference proteome</keyword>
<evidence type="ECO:0000313" key="3">
    <source>
        <dbReference type="EMBL" id="GFO08104.1"/>
    </source>
</evidence>
<name>A0AAV4AK45_9GAST</name>
<feature type="compositionally biased region" description="Low complexity" evidence="2">
    <location>
        <begin position="278"/>
        <end position="314"/>
    </location>
</feature>
<evidence type="ECO:0000256" key="1">
    <source>
        <dbReference type="SAM" id="Coils"/>
    </source>
</evidence>
<dbReference type="Proteomes" id="UP000735302">
    <property type="component" value="Unassembled WGS sequence"/>
</dbReference>
<feature type="compositionally biased region" description="Polar residues" evidence="2">
    <location>
        <begin position="198"/>
        <end position="207"/>
    </location>
</feature>
<evidence type="ECO:0000313" key="4">
    <source>
        <dbReference type="Proteomes" id="UP000735302"/>
    </source>
</evidence>
<feature type="compositionally biased region" description="Polar residues" evidence="2">
    <location>
        <begin position="492"/>
        <end position="501"/>
    </location>
</feature>
<feature type="compositionally biased region" description="Basic and acidic residues" evidence="2">
    <location>
        <begin position="732"/>
        <end position="746"/>
    </location>
</feature>
<proteinExistence type="predicted"/>
<evidence type="ECO:0000256" key="2">
    <source>
        <dbReference type="SAM" id="MobiDB-lite"/>
    </source>
</evidence>
<feature type="region of interest" description="Disordered" evidence="2">
    <location>
        <begin position="1"/>
        <end position="22"/>
    </location>
</feature>
<feature type="coiled-coil region" evidence="1">
    <location>
        <begin position="533"/>
        <end position="598"/>
    </location>
</feature>
<feature type="compositionally biased region" description="Pro residues" evidence="2">
    <location>
        <begin position="209"/>
        <end position="220"/>
    </location>
</feature>
<keyword evidence="1" id="KW-0175">Coiled coil</keyword>
<feature type="compositionally biased region" description="Polar residues" evidence="2">
    <location>
        <begin position="232"/>
        <end position="266"/>
    </location>
</feature>
<dbReference type="AlphaFoldDB" id="A0AAV4AK45"/>
<feature type="compositionally biased region" description="Low complexity" evidence="2">
    <location>
        <begin position="437"/>
        <end position="475"/>
    </location>
</feature>
<feature type="region of interest" description="Disordered" evidence="2">
    <location>
        <begin position="723"/>
        <end position="747"/>
    </location>
</feature>
<accession>A0AAV4AK45</accession>
<protein>
    <submittedName>
        <fullName evidence="3">Uncharacterized protein</fullName>
    </submittedName>
</protein>
<feature type="region of interest" description="Disordered" evidence="2">
    <location>
        <begin position="191"/>
        <end position="321"/>
    </location>
</feature>
<dbReference type="EMBL" id="BLXT01003952">
    <property type="protein sequence ID" value="GFO08104.1"/>
    <property type="molecule type" value="Genomic_DNA"/>
</dbReference>
<sequence length="797" mass="86497">MGAIQSKKRRKDRKRRRRQHLGGTLSAHFDVPRSVSLDALRTHGVTSPSSAAACCPHCGGWNWAWAHAGGRGSRGTDRRTLSGLLESSGVCHGFHRCLRGQYDAMHSSESHLRGYDSEDHLPCPVCTEYVSSDEATPQPSAHVQTMACPGPEHSTMSLNRNVGRKVHSPISHSASAEFSDLLEILRRHEELQSHHQESPVSSGSSYAQPPGPRLPRPVSSPPGGISSVTPPEQSNRIACSSTAAPNTDLPATTQSTFSSPSLTRVATKTLPAPEDPDSSTPTTGTSKSHTSSSVTPGSCDPDTTDTTATTPKKPISVLEDEETRLARWEKQKLMTEQFRLLRKHLLARDLSQKRKGDATDTSGPLPLSLKGPLDAVESYLSSQSTSKCSENISNRSSLPPSSSPAAGDSQVPGPGNHSQPVSLLSEQKFTETDSGWSESAAERASLSATSSSLNFSSLPLSKTTNDASSPAASDSDNFRSLRQPDRTAAAVPSTQQPQALHSRSKFARSGQNYRYLDNHPVLSRLQNEQNSRLERMERKMRCIRASAEQAAERKKFEQIFPARQDVLVEDEKRRMKEAEETLAKLKEENKRIKQMKKTCTKPQGGEQAAMVTTPAAPSGAEDSRGTDDSGEVIPVCFMQTERADTSESTSVSETGQAREDAADLNGQMMGEKGHDSEKKLHWLKSTFSRIDLGNPLTWLVLPFLLFPLILRLLLSVTLTAKPTSLDPSARGSQDDRDSEEHSDSTRRVSLGLTGLEHAALLGQPSTSAGVKLSCRKCSSKLKVSGKEYPESKTVRST</sequence>
<feature type="compositionally biased region" description="Polar residues" evidence="2">
    <location>
        <begin position="379"/>
        <end position="395"/>
    </location>
</feature>
<comment type="caution">
    <text evidence="3">The sequence shown here is derived from an EMBL/GenBank/DDBJ whole genome shotgun (WGS) entry which is preliminary data.</text>
</comment>
<feature type="compositionally biased region" description="Polar residues" evidence="2">
    <location>
        <begin position="416"/>
        <end position="436"/>
    </location>
</feature>
<feature type="compositionally biased region" description="Basic and acidic residues" evidence="2">
    <location>
        <begin position="476"/>
        <end position="485"/>
    </location>
</feature>
<feature type="compositionally biased region" description="Low complexity" evidence="2">
    <location>
        <begin position="362"/>
        <end position="373"/>
    </location>
</feature>